<dbReference type="InterPro" id="IPR011711">
    <property type="entry name" value="GntR_C"/>
</dbReference>
<dbReference type="InterPro" id="IPR000524">
    <property type="entry name" value="Tscrpt_reg_HTH_GntR"/>
</dbReference>
<name>A0A2T0BCB7_9CLOT</name>
<evidence type="ECO:0000256" key="1">
    <source>
        <dbReference type="ARBA" id="ARBA00023015"/>
    </source>
</evidence>
<dbReference type="InterPro" id="IPR036390">
    <property type="entry name" value="WH_DNA-bd_sf"/>
</dbReference>
<protein>
    <submittedName>
        <fullName evidence="5">Putative HTH-type transcriptional regulator YdfH</fullName>
    </submittedName>
</protein>
<comment type="caution">
    <text evidence="5">The sequence shown here is derived from an EMBL/GenBank/DDBJ whole genome shotgun (WGS) entry which is preliminary data.</text>
</comment>
<dbReference type="CDD" id="cd07377">
    <property type="entry name" value="WHTH_GntR"/>
    <property type="match status" value="1"/>
</dbReference>
<evidence type="ECO:0000313" key="6">
    <source>
        <dbReference type="Proteomes" id="UP000237798"/>
    </source>
</evidence>
<organism evidence="5 6">
    <name type="scientific">Clostridium luticellarii</name>
    <dbReference type="NCBI Taxonomy" id="1691940"/>
    <lineage>
        <taxon>Bacteria</taxon>
        <taxon>Bacillati</taxon>
        <taxon>Bacillota</taxon>
        <taxon>Clostridia</taxon>
        <taxon>Eubacteriales</taxon>
        <taxon>Clostridiaceae</taxon>
        <taxon>Clostridium</taxon>
    </lineage>
</organism>
<feature type="domain" description="HTH gntR-type" evidence="4">
    <location>
        <begin position="11"/>
        <end position="78"/>
    </location>
</feature>
<dbReference type="PANTHER" id="PTHR43537:SF24">
    <property type="entry name" value="GLUCONATE OPERON TRANSCRIPTIONAL REPRESSOR"/>
    <property type="match status" value="1"/>
</dbReference>
<dbReference type="Proteomes" id="UP000237798">
    <property type="component" value="Unassembled WGS sequence"/>
</dbReference>
<keyword evidence="2" id="KW-0238">DNA-binding</keyword>
<evidence type="ECO:0000313" key="5">
    <source>
        <dbReference type="EMBL" id="PRR81482.1"/>
    </source>
</evidence>
<dbReference type="Gene3D" id="1.20.120.530">
    <property type="entry name" value="GntR ligand-binding domain-like"/>
    <property type="match status" value="1"/>
</dbReference>
<dbReference type="PANTHER" id="PTHR43537">
    <property type="entry name" value="TRANSCRIPTIONAL REGULATOR, GNTR FAMILY"/>
    <property type="match status" value="1"/>
</dbReference>
<dbReference type="Pfam" id="PF00392">
    <property type="entry name" value="GntR"/>
    <property type="match status" value="1"/>
</dbReference>
<evidence type="ECO:0000256" key="3">
    <source>
        <dbReference type="ARBA" id="ARBA00023163"/>
    </source>
</evidence>
<dbReference type="PROSITE" id="PS50949">
    <property type="entry name" value="HTH_GNTR"/>
    <property type="match status" value="1"/>
</dbReference>
<dbReference type="Pfam" id="PF07729">
    <property type="entry name" value="FCD"/>
    <property type="match status" value="1"/>
</dbReference>
<dbReference type="AlphaFoldDB" id="A0A2T0BCB7"/>
<dbReference type="GO" id="GO:0003700">
    <property type="term" value="F:DNA-binding transcription factor activity"/>
    <property type="evidence" value="ECO:0007669"/>
    <property type="project" value="InterPro"/>
</dbReference>
<reference evidence="5 6" key="1">
    <citation type="submission" date="2018-03" db="EMBL/GenBank/DDBJ databases">
        <title>Genome sequence of Clostridium luticellarii DSM 29923.</title>
        <authorList>
            <person name="Poehlein A."/>
            <person name="Daniel R."/>
        </authorList>
    </citation>
    <scope>NUCLEOTIDE SEQUENCE [LARGE SCALE GENOMIC DNA]</scope>
    <source>
        <strain evidence="5 6">DSM 29923</strain>
    </source>
</reference>
<dbReference type="GO" id="GO:0003677">
    <property type="term" value="F:DNA binding"/>
    <property type="evidence" value="ECO:0007669"/>
    <property type="project" value="UniProtKB-KW"/>
</dbReference>
<dbReference type="SUPFAM" id="SSF46785">
    <property type="entry name" value="Winged helix' DNA-binding domain"/>
    <property type="match status" value="1"/>
</dbReference>
<accession>A0A2T0BCB7</accession>
<dbReference type="InterPro" id="IPR008920">
    <property type="entry name" value="TF_FadR/GntR_C"/>
</dbReference>
<dbReference type="OrthoDB" id="9781630at2"/>
<evidence type="ECO:0000256" key="2">
    <source>
        <dbReference type="ARBA" id="ARBA00023125"/>
    </source>
</evidence>
<keyword evidence="3" id="KW-0804">Transcription</keyword>
<keyword evidence="1" id="KW-0805">Transcription regulation</keyword>
<dbReference type="SMART" id="SM00345">
    <property type="entry name" value="HTH_GNTR"/>
    <property type="match status" value="1"/>
</dbReference>
<dbReference type="InterPro" id="IPR036388">
    <property type="entry name" value="WH-like_DNA-bd_sf"/>
</dbReference>
<sequence>MAKLPEIGYKISLTERAYEIIKDAIMTNVFKPGELLIEEKLAEQLAISRTPLRAALRRLAYEHLIEINSSRNATVVNISQKDVEEITIVREVLEPLAVKQLENNIKSNELKKLKNIFEIQKKAIAENNYTELIKKEYEFHVSISKFTHNKWLYEMVKDTNTIIQRYLILSGSLNKYKEVAIREHENIIHGIEEKNYSSAESSMKLHISNVSRRMLK</sequence>
<evidence type="ECO:0000259" key="4">
    <source>
        <dbReference type="PROSITE" id="PS50949"/>
    </source>
</evidence>
<dbReference type="EMBL" id="PVXP01000069">
    <property type="protein sequence ID" value="PRR81482.1"/>
    <property type="molecule type" value="Genomic_DNA"/>
</dbReference>
<proteinExistence type="predicted"/>
<keyword evidence="6" id="KW-1185">Reference proteome</keyword>
<dbReference type="Gene3D" id="1.10.10.10">
    <property type="entry name" value="Winged helix-like DNA-binding domain superfamily/Winged helix DNA-binding domain"/>
    <property type="match status" value="1"/>
</dbReference>
<dbReference type="SMART" id="SM00895">
    <property type="entry name" value="FCD"/>
    <property type="match status" value="1"/>
</dbReference>
<gene>
    <name evidence="5" type="primary">ydfH</name>
    <name evidence="5" type="ORF">CLLU_31120</name>
</gene>
<dbReference type="SUPFAM" id="SSF48008">
    <property type="entry name" value="GntR ligand-binding domain-like"/>
    <property type="match status" value="1"/>
</dbReference>
<dbReference type="RefSeq" id="WP_106010669.1">
    <property type="nucleotide sequence ID" value="NZ_PVXP01000069.1"/>
</dbReference>